<reference evidence="1" key="1">
    <citation type="submission" date="2021-06" db="EMBL/GenBank/DDBJ databases">
        <authorList>
            <person name="Kallberg Y."/>
            <person name="Tangrot J."/>
            <person name="Rosling A."/>
        </authorList>
    </citation>
    <scope>NUCLEOTIDE SEQUENCE</scope>
    <source>
        <strain evidence="1">CL356</strain>
    </source>
</reference>
<protein>
    <submittedName>
        <fullName evidence="1">1522_t:CDS:1</fullName>
    </submittedName>
</protein>
<sequence>MGFAVRDTRGNCSFDSIIPHYATGVTELHDVVKSTTISIKQIFGTVTFQVSVTKNLAKECSRTTFCLGSAGSENSAFAIFTHNRTLFSGKDDTIVA</sequence>
<organism evidence="1 2">
    <name type="scientific">Acaulospora colombiana</name>
    <dbReference type="NCBI Taxonomy" id="27376"/>
    <lineage>
        <taxon>Eukaryota</taxon>
        <taxon>Fungi</taxon>
        <taxon>Fungi incertae sedis</taxon>
        <taxon>Mucoromycota</taxon>
        <taxon>Glomeromycotina</taxon>
        <taxon>Glomeromycetes</taxon>
        <taxon>Diversisporales</taxon>
        <taxon>Acaulosporaceae</taxon>
        <taxon>Acaulospora</taxon>
    </lineage>
</organism>
<dbReference type="EMBL" id="CAJVPT010002151">
    <property type="protein sequence ID" value="CAG8476353.1"/>
    <property type="molecule type" value="Genomic_DNA"/>
</dbReference>
<keyword evidence="2" id="KW-1185">Reference proteome</keyword>
<proteinExistence type="predicted"/>
<dbReference type="Proteomes" id="UP000789525">
    <property type="component" value="Unassembled WGS sequence"/>
</dbReference>
<name>A0ACA9KJK0_9GLOM</name>
<evidence type="ECO:0000313" key="2">
    <source>
        <dbReference type="Proteomes" id="UP000789525"/>
    </source>
</evidence>
<evidence type="ECO:0000313" key="1">
    <source>
        <dbReference type="EMBL" id="CAG8476353.1"/>
    </source>
</evidence>
<gene>
    <name evidence="1" type="ORF">ACOLOM_LOCUS1813</name>
</gene>
<comment type="caution">
    <text evidence="1">The sequence shown here is derived from an EMBL/GenBank/DDBJ whole genome shotgun (WGS) entry which is preliminary data.</text>
</comment>
<accession>A0ACA9KJK0</accession>